<keyword evidence="2" id="KW-1185">Reference proteome</keyword>
<sequence>MTDRRHRPDHVGQTECDLEPVAERQFGGFPLTLPDDSLLSPLDDEELAAWE</sequence>
<dbReference type="KEGG" id="ido:I598_1531"/>
<dbReference type="RefSeq" id="WP_157557183.1">
    <property type="nucleotide sequence ID" value="NZ_CP014209.1"/>
</dbReference>
<organism evidence="1 2">
    <name type="scientific">Isoptericola dokdonensis DS-3</name>
    <dbReference type="NCBI Taxonomy" id="1300344"/>
    <lineage>
        <taxon>Bacteria</taxon>
        <taxon>Bacillati</taxon>
        <taxon>Actinomycetota</taxon>
        <taxon>Actinomycetes</taxon>
        <taxon>Micrococcales</taxon>
        <taxon>Promicromonosporaceae</taxon>
        <taxon>Isoptericola</taxon>
    </lineage>
</organism>
<protein>
    <submittedName>
        <fullName evidence="1">Uncharacterized protein</fullName>
    </submittedName>
</protein>
<dbReference type="Proteomes" id="UP000076794">
    <property type="component" value="Chromosome"/>
</dbReference>
<name>A0A161IHE4_9MICO</name>
<dbReference type="PATRIC" id="fig|1300344.3.peg.1538"/>
<gene>
    <name evidence="1" type="ORF">I598_1531</name>
</gene>
<accession>A0A161IHE4</accession>
<evidence type="ECO:0000313" key="1">
    <source>
        <dbReference type="EMBL" id="ANC31084.1"/>
    </source>
</evidence>
<evidence type="ECO:0000313" key="2">
    <source>
        <dbReference type="Proteomes" id="UP000076794"/>
    </source>
</evidence>
<dbReference type="EMBL" id="CP014209">
    <property type="protein sequence ID" value="ANC31084.1"/>
    <property type="molecule type" value="Genomic_DNA"/>
</dbReference>
<reference evidence="1 2" key="1">
    <citation type="submission" date="2016-01" db="EMBL/GenBank/DDBJ databases">
        <title>Complete genome sequence of a soil Actinobacterium, Isoptericola dokdonensis DS-3.</title>
        <authorList>
            <person name="Kwon S.-K."/>
            <person name="Kim J.F."/>
        </authorList>
    </citation>
    <scope>NUCLEOTIDE SEQUENCE [LARGE SCALE GENOMIC DNA]</scope>
    <source>
        <strain evidence="1 2">DS-3</strain>
    </source>
</reference>
<proteinExistence type="predicted"/>
<dbReference type="AlphaFoldDB" id="A0A161IHE4"/>